<feature type="compositionally biased region" description="Basic residues" evidence="9">
    <location>
        <begin position="48"/>
        <end position="57"/>
    </location>
</feature>
<dbReference type="Gene3D" id="3.40.50.300">
    <property type="entry name" value="P-loop containing nucleotide triphosphate hydrolases"/>
    <property type="match status" value="1"/>
</dbReference>
<dbReference type="GO" id="GO:0051731">
    <property type="term" value="F:polynucleotide 5'-hydroxyl-kinase activity"/>
    <property type="evidence" value="ECO:0007669"/>
    <property type="project" value="InterPro"/>
</dbReference>
<evidence type="ECO:0000256" key="2">
    <source>
        <dbReference type="ARBA" id="ARBA00011003"/>
    </source>
</evidence>
<dbReference type="GO" id="GO:0005634">
    <property type="term" value="C:nucleus"/>
    <property type="evidence" value="ECO:0007669"/>
    <property type="project" value="TreeGrafter"/>
</dbReference>
<evidence type="ECO:0000256" key="6">
    <source>
        <dbReference type="ARBA" id="ARBA00022741"/>
    </source>
</evidence>
<dbReference type="RefSeq" id="XP_018004719.1">
    <property type="nucleotide sequence ID" value="XM_018149268.1"/>
</dbReference>
<name>A0A0N1HWS0_9EURO</name>
<keyword evidence="8" id="KW-0067">ATP-binding</keyword>
<keyword evidence="6" id="KW-0547">Nucleotide-binding</keyword>
<evidence type="ECO:0000256" key="9">
    <source>
        <dbReference type="SAM" id="MobiDB-lite"/>
    </source>
</evidence>
<dbReference type="AlphaFoldDB" id="A0A0N1HWS0"/>
<protein>
    <recommendedName>
        <fullName evidence="4">Polynucleotide 5'-hydroxyl-kinase GRC3</fullName>
    </recommendedName>
    <alternativeName>
        <fullName evidence="3">Polynucleotide 5'-hydroxyl-kinase grc3</fullName>
    </alternativeName>
</protein>
<comment type="caution">
    <text evidence="11">The sequence shown here is derived from an EMBL/GenBank/DDBJ whole genome shotgun (WGS) entry which is preliminary data.</text>
</comment>
<dbReference type="VEuPathDB" id="FungiDB:AB675_8791"/>
<dbReference type="GeneID" id="28741147"/>
<dbReference type="Pfam" id="PF16575">
    <property type="entry name" value="CLP1_P"/>
    <property type="match status" value="1"/>
</dbReference>
<gene>
    <name evidence="11" type="ORF">AB675_8791</name>
</gene>
<dbReference type="PANTHER" id="PTHR12755:SF3">
    <property type="entry name" value="POLYNUCLEOTIDE 5'-HYDROXYL-KINASE NOL9"/>
    <property type="match status" value="1"/>
</dbReference>
<feature type="compositionally biased region" description="Basic and acidic residues" evidence="9">
    <location>
        <begin position="30"/>
        <end position="39"/>
    </location>
</feature>
<dbReference type="InterPro" id="IPR032319">
    <property type="entry name" value="CLP1_P"/>
</dbReference>
<dbReference type="STRING" id="1664694.A0A0N1HWS0"/>
<evidence type="ECO:0000256" key="3">
    <source>
        <dbReference type="ARBA" id="ARBA00018706"/>
    </source>
</evidence>
<evidence type="ECO:0000256" key="8">
    <source>
        <dbReference type="ARBA" id="ARBA00022840"/>
    </source>
</evidence>
<dbReference type="OrthoDB" id="4054781at2759"/>
<feature type="region of interest" description="Disordered" evidence="9">
    <location>
        <begin position="1"/>
        <end position="72"/>
    </location>
</feature>
<feature type="domain" description="Clp1 P-loop" evidence="10">
    <location>
        <begin position="265"/>
        <end position="446"/>
    </location>
</feature>
<evidence type="ECO:0000313" key="11">
    <source>
        <dbReference type="EMBL" id="KPI44756.1"/>
    </source>
</evidence>
<dbReference type="GO" id="GO:0005524">
    <property type="term" value="F:ATP binding"/>
    <property type="evidence" value="ECO:0007669"/>
    <property type="project" value="UniProtKB-KW"/>
</dbReference>
<organism evidence="11 12">
    <name type="scientific">Cyphellophora attinorum</name>
    <dbReference type="NCBI Taxonomy" id="1664694"/>
    <lineage>
        <taxon>Eukaryota</taxon>
        <taxon>Fungi</taxon>
        <taxon>Dikarya</taxon>
        <taxon>Ascomycota</taxon>
        <taxon>Pezizomycotina</taxon>
        <taxon>Eurotiomycetes</taxon>
        <taxon>Chaetothyriomycetidae</taxon>
        <taxon>Chaetothyriales</taxon>
        <taxon>Cyphellophoraceae</taxon>
        <taxon>Cyphellophora</taxon>
    </lineage>
</organism>
<evidence type="ECO:0000313" key="12">
    <source>
        <dbReference type="Proteomes" id="UP000038010"/>
    </source>
</evidence>
<keyword evidence="5" id="KW-0808">Transferase</keyword>
<dbReference type="EMBL" id="LFJN01000003">
    <property type="protein sequence ID" value="KPI44756.1"/>
    <property type="molecule type" value="Genomic_DNA"/>
</dbReference>
<comment type="similarity">
    <text evidence="2">Belongs to the Clp1 family. NOL9/GRC3 subfamily.</text>
</comment>
<dbReference type="GO" id="GO:0000448">
    <property type="term" value="P:cleavage in ITS2 between 5.8S rRNA and LSU-rRNA of tricistronic rRNA transcript (SSU-rRNA, 5.8S rRNA, LSU-rRNA)"/>
    <property type="evidence" value="ECO:0007669"/>
    <property type="project" value="TreeGrafter"/>
</dbReference>
<proteinExistence type="inferred from homology"/>
<dbReference type="Proteomes" id="UP000038010">
    <property type="component" value="Unassembled WGS sequence"/>
</dbReference>
<dbReference type="InterPro" id="IPR045116">
    <property type="entry name" value="Clp1/Grc3"/>
</dbReference>
<accession>A0A0N1HWS0</accession>
<comment type="function">
    <text evidence="1">Polynucleotide 5'-kinase involved in rRNA processing.</text>
</comment>
<evidence type="ECO:0000256" key="7">
    <source>
        <dbReference type="ARBA" id="ARBA00022777"/>
    </source>
</evidence>
<evidence type="ECO:0000256" key="5">
    <source>
        <dbReference type="ARBA" id="ARBA00022679"/>
    </source>
</evidence>
<keyword evidence="12" id="KW-1185">Reference proteome</keyword>
<evidence type="ECO:0000259" key="10">
    <source>
        <dbReference type="Pfam" id="PF16575"/>
    </source>
</evidence>
<evidence type="ECO:0000256" key="4">
    <source>
        <dbReference type="ARBA" id="ARBA00019824"/>
    </source>
</evidence>
<evidence type="ECO:0000256" key="1">
    <source>
        <dbReference type="ARBA" id="ARBA00003798"/>
    </source>
</evidence>
<dbReference type="PANTHER" id="PTHR12755">
    <property type="entry name" value="CLEAVAGE/POLYADENYLATION FACTOR IA SUBUNIT CLP1P"/>
    <property type="match status" value="1"/>
</dbReference>
<reference evidence="11 12" key="1">
    <citation type="submission" date="2015-06" db="EMBL/GenBank/DDBJ databases">
        <title>Draft genome of the ant-associated black yeast Phialophora attae CBS 131958.</title>
        <authorList>
            <person name="Moreno L.F."/>
            <person name="Stielow B.J."/>
            <person name="de Hoog S."/>
            <person name="Vicente V.A."/>
            <person name="Weiss V.A."/>
            <person name="de Vries M."/>
            <person name="Cruz L.M."/>
            <person name="Souza E.M."/>
        </authorList>
    </citation>
    <scope>NUCLEOTIDE SEQUENCE [LARGE SCALE GENOMIC DNA]</scope>
    <source>
        <strain evidence="11 12">CBS 131958</strain>
    </source>
</reference>
<sequence>MPPDRKRKASDNESAISKLRKARAANNETSTREPSREPQLESPLKPTKAFRKPRKDIKHTQPEQLQAEYPESDHVLPVEQSHASEADENDNSFAALTGSVVDQGQRLYERLPQRRLRVELSKGADCIIAGRGSLWVKHGTVYFMGAVLQASEDLHHFSAPTSLALPSIQALDVDAEFELAEIHEPRSPSPDTLSSLFKPLTPLNSTASDTTYQVLGLDFTLLTGSDKPPRILNLVDDYFKVIPELRRSADQRLLFIGGRPHEAATLARCIINRLLTLQKQAGDVLFLDLNSTIPVFSPPGFLSVLRVRSPVLGPVFDRSCQKDIDVVRQHFVGDTAAGLPPNAGNRSCVQDLVKTVLASQDQKHLTPLLVNVGIANSLGEDLNEDLWRDLSPTSVLVSESSKTSPTVDTRAALAAKTAVPIRFLPSINETAHLSRAHHTNLRSYFSSVENRVSSCAPQLQLSYSGPGATVAAVTTIDAHIPNANVHKTVVGLIAALTLVDLSVLATSSHALKHCASSRIPLLPSLTSLGFAADQTECLGLCYVQSIDIVEGTLDLVTPVNQQSIECGATQGKGVVLLVQPPTREGTFMPQER</sequence>
<dbReference type="InterPro" id="IPR027417">
    <property type="entry name" value="P-loop_NTPase"/>
</dbReference>
<keyword evidence="7 11" id="KW-0418">Kinase</keyword>